<dbReference type="AlphaFoldDB" id="A0A1M5RCS6"/>
<protein>
    <submittedName>
        <fullName evidence="2">Phosphatidylserine/phosphatidylglycerophosphate/cardiolipin synthase</fullName>
    </submittedName>
</protein>
<keyword evidence="3" id="KW-1185">Reference proteome</keyword>
<dbReference type="GO" id="GO:0032049">
    <property type="term" value="P:cardiolipin biosynthetic process"/>
    <property type="evidence" value="ECO:0007669"/>
    <property type="project" value="UniProtKB-ARBA"/>
</dbReference>
<organism evidence="2 3">
    <name type="scientific">Ferrimonas marina</name>
    <dbReference type="NCBI Taxonomy" id="299255"/>
    <lineage>
        <taxon>Bacteria</taxon>
        <taxon>Pseudomonadati</taxon>
        <taxon>Pseudomonadota</taxon>
        <taxon>Gammaproteobacteria</taxon>
        <taxon>Alteromonadales</taxon>
        <taxon>Ferrimonadaceae</taxon>
        <taxon>Ferrimonas</taxon>
    </lineage>
</organism>
<dbReference type="EMBL" id="FQXG01000002">
    <property type="protein sequence ID" value="SHH24147.1"/>
    <property type="molecule type" value="Genomic_DNA"/>
</dbReference>
<dbReference type="GO" id="GO:0030572">
    <property type="term" value="F:phosphatidyltransferase activity"/>
    <property type="evidence" value="ECO:0007669"/>
    <property type="project" value="UniProtKB-ARBA"/>
</dbReference>
<gene>
    <name evidence="2" type="ORF">SAMN02745129_1575</name>
</gene>
<dbReference type="InterPro" id="IPR001736">
    <property type="entry name" value="PLipase_D/transphosphatidylase"/>
</dbReference>
<feature type="domain" description="PLD phosphodiesterase" evidence="1">
    <location>
        <begin position="152"/>
        <end position="179"/>
    </location>
</feature>
<dbReference type="STRING" id="299255.SAMN02745129_1575"/>
<dbReference type="OrthoDB" id="9814092at2"/>
<proteinExistence type="predicted"/>
<dbReference type="PROSITE" id="PS50035">
    <property type="entry name" value="PLD"/>
    <property type="match status" value="2"/>
</dbReference>
<dbReference type="InterPro" id="IPR025202">
    <property type="entry name" value="PLD-like_dom"/>
</dbReference>
<evidence type="ECO:0000313" key="3">
    <source>
        <dbReference type="Proteomes" id="UP000184268"/>
    </source>
</evidence>
<dbReference type="PROSITE" id="PS51257">
    <property type="entry name" value="PROKAR_LIPOPROTEIN"/>
    <property type="match status" value="1"/>
</dbReference>
<dbReference type="CDD" id="cd09113">
    <property type="entry name" value="PLDc_ymdC_like_2"/>
    <property type="match status" value="1"/>
</dbReference>
<dbReference type="RefSeq" id="WP_073325625.1">
    <property type="nucleotide sequence ID" value="NZ_FQXG01000002.1"/>
</dbReference>
<evidence type="ECO:0000259" key="1">
    <source>
        <dbReference type="PROSITE" id="PS50035"/>
    </source>
</evidence>
<accession>A0A1M5RCS6</accession>
<feature type="domain" description="PLD phosphodiesterase" evidence="1">
    <location>
        <begin position="378"/>
        <end position="405"/>
    </location>
</feature>
<dbReference type="PANTHER" id="PTHR21248:SF12">
    <property type="entry name" value="CARDIOLIPIN SYNTHASE C"/>
    <property type="match status" value="1"/>
</dbReference>
<dbReference type="Pfam" id="PF13091">
    <property type="entry name" value="PLDc_2"/>
    <property type="match status" value="2"/>
</dbReference>
<dbReference type="SMART" id="SM00155">
    <property type="entry name" value="PLDc"/>
    <property type="match status" value="2"/>
</dbReference>
<dbReference type="PANTHER" id="PTHR21248">
    <property type="entry name" value="CARDIOLIPIN SYNTHASE"/>
    <property type="match status" value="1"/>
</dbReference>
<dbReference type="CDD" id="cd09111">
    <property type="entry name" value="PLDc_ymdC_like_1"/>
    <property type="match status" value="1"/>
</dbReference>
<dbReference type="Gene3D" id="3.30.870.10">
    <property type="entry name" value="Endonuclease Chain A"/>
    <property type="match status" value="2"/>
</dbReference>
<sequence>MSGKTRRLGLVMLLLGVLSGCGSMLPDRVADLDPLWQPQTVAGEVYLVPTAGEALAHRIQAVREAEQHVDLIYFTWNKDLTGAYLYHELLLAAERGVSVRVLLDDLLEFEDPWLVELDRHANIEIRIFNPFHARKGGWMARAFDFQRNKKTLNHRLHQKYFRVDDNGFMVGGRNIGDDYFGYSEAANFFDLDTMVKGPAQAQFDANFTQVWHHPHSRPVAEVMSVEPKDDQFRTEFEALKQAKPELAATIEASVTDLAAPEFVEASVTPIFDDLRKVEDAQPYFRDRVERFLILQDRPAKHALVSTPYMLPTHDEFEGVVNFIERDASVTLLTNSLASNDSAFVGAYYNKYRKPLLEMGLEIYEYDNQAEHSDYAVSSNTFYHNKAMVLDGQMSYVGSSNFDPRSDHLNLELGLMIDSPEFAQVLEDYLLESQRHNYWHATLNDKGKVRWQKGEQRVKHNPNTNAFHALPDWFFRTLNFKSEL</sequence>
<evidence type="ECO:0000313" key="2">
    <source>
        <dbReference type="EMBL" id="SHH24147.1"/>
    </source>
</evidence>
<name>A0A1M5RCS6_9GAMM</name>
<dbReference type="SUPFAM" id="SSF56024">
    <property type="entry name" value="Phospholipase D/nuclease"/>
    <property type="match status" value="2"/>
</dbReference>
<reference evidence="2 3" key="1">
    <citation type="submission" date="2016-11" db="EMBL/GenBank/DDBJ databases">
        <authorList>
            <person name="Jaros S."/>
            <person name="Januszkiewicz K."/>
            <person name="Wedrychowicz H."/>
        </authorList>
    </citation>
    <scope>NUCLEOTIDE SEQUENCE [LARGE SCALE GENOMIC DNA]</scope>
    <source>
        <strain evidence="2 3">DSM 16917</strain>
    </source>
</reference>
<dbReference type="Proteomes" id="UP000184268">
    <property type="component" value="Unassembled WGS sequence"/>
</dbReference>